<reference evidence="2 3" key="1">
    <citation type="submission" date="2018-05" db="EMBL/GenBank/DDBJ databases">
        <title>Leucothrix arctica sp. nov., isolated from Arctic seawater.</title>
        <authorList>
            <person name="Choi A."/>
            <person name="Baek K."/>
        </authorList>
    </citation>
    <scope>NUCLEOTIDE SEQUENCE [LARGE SCALE GENOMIC DNA]</scope>
    <source>
        <strain evidence="2 3">IMCC9719</strain>
    </source>
</reference>
<dbReference type="AlphaFoldDB" id="A0A317C7D4"/>
<keyword evidence="1" id="KW-0472">Membrane</keyword>
<comment type="caution">
    <text evidence="2">The sequence shown here is derived from an EMBL/GenBank/DDBJ whole genome shotgun (WGS) entry which is preliminary data.</text>
</comment>
<dbReference type="Pfam" id="PF14316">
    <property type="entry name" value="DUF4381"/>
    <property type="match status" value="1"/>
</dbReference>
<evidence type="ECO:0000256" key="1">
    <source>
        <dbReference type="SAM" id="Phobius"/>
    </source>
</evidence>
<evidence type="ECO:0000313" key="3">
    <source>
        <dbReference type="Proteomes" id="UP000245506"/>
    </source>
</evidence>
<sequence>MNPLDQLKDIHLPSEVNWWPLSVGWCLAGLIVLALVISLVILFKRYLNKKQLLKTGLEPIDQLVADQSLSAQDWLNELSILLRRIAINVNGRSDIAGLVGNDWLAYLDDSGNTREFSEGPGQVLAKQPYQPAVEYDREAIATLSRAWVKEQYKRGQHA</sequence>
<accession>A0A317C7D4</accession>
<dbReference type="RefSeq" id="WP_109824790.1">
    <property type="nucleotide sequence ID" value="NZ_QGKL01000041.1"/>
</dbReference>
<keyword evidence="1" id="KW-1133">Transmembrane helix</keyword>
<dbReference type="InterPro" id="IPR025489">
    <property type="entry name" value="DUF4381"/>
</dbReference>
<gene>
    <name evidence="2" type="ORF">DKT75_16515</name>
</gene>
<dbReference type="Proteomes" id="UP000245506">
    <property type="component" value="Unassembled WGS sequence"/>
</dbReference>
<evidence type="ECO:0000313" key="2">
    <source>
        <dbReference type="EMBL" id="PWQ94141.1"/>
    </source>
</evidence>
<name>A0A317C7D4_9GAMM</name>
<feature type="transmembrane region" description="Helical" evidence="1">
    <location>
        <begin position="22"/>
        <end position="43"/>
    </location>
</feature>
<dbReference type="EMBL" id="QGKL01000041">
    <property type="protein sequence ID" value="PWQ94141.1"/>
    <property type="molecule type" value="Genomic_DNA"/>
</dbReference>
<organism evidence="2 3">
    <name type="scientific">Leucothrix arctica</name>
    <dbReference type="NCBI Taxonomy" id="1481894"/>
    <lineage>
        <taxon>Bacteria</taxon>
        <taxon>Pseudomonadati</taxon>
        <taxon>Pseudomonadota</taxon>
        <taxon>Gammaproteobacteria</taxon>
        <taxon>Thiotrichales</taxon>
        <taxon>Thiotrichaceae</taxon>
        <taxon>Leucothrix</taxon>
    </lineage>
</organism>
<protein>
    <submittedName>
        <fullName evidence="2">DUF4381 domain-containing protein</fullName>
    </submittedName>
</protein>
<keyword evidence="1" id="KW-0812">Transmembrane</keyword>
<keyword evidence="3" id="KW-1185">Reference proteome</keyword>
<proteinExistence type="predicted"/>
<dbReference type="OrthoDB" id="283083at2"/>